<reference evidence="1 2" key="1">
    <citation type="submission" date="2019-02" db="EMBL/GenBank/DDBJ databases">
        <title>Genome sequencing of the rare red list fungi Phlebia centrifuga.</title>
        <authorList>
            <person name="Buettner E."/>
            <person name="Kellner H."/>
        </authorList>
    </citation>
    <scope>NUCLEOTIDE SEQUENCE [LARGE SCALE GENOMIC DNA]</scope>
    <source>
        <strain evidence="1 2">DSM 108282</strain>
    </source>
</reference>
<sequence length="122" mass="14008">MEQSAEEKELDRLRTLVNAPIYKTTAVDDARTISPWLNATNWHNYTQPYDPAVLRQTVVPAKDDYPILPEAIEAYMQNATALIEETDELTLQTLNTEDPSMYWTQPYSFSFISGSTNFIALW</sequence>
<proteinExistence type="predicted"/>
<keyword evidence="2" id="KW-1185">Reference proteome</keyword>
<evidence type="ECO:0000313" key="2">
    <source>
        <dbReference type="Proteomes" id="UP000309038"/>
    </source>
</evidence>
<dbReference type="EMBL" id="SGPJ01000434">
    <property type="protein sequence ID" value="THG94526.1"/>
    <property type="molecule type" value="Genomic_DNA"/>
</dbReference>
<accession>A0A4S4K9D1</accession>
<protein>
    <submittedName>
        <fullName evidence="1">Uncharacterized protein</fullName>
    </submittedName>
</protein>
<name>A0A4S4K9D1_9APHY</name>
<evidence type="ECO:0000313" key="1">
    <source>
        <dbReference type="EMBL" id="THG94526.1"/>
    </source>
</evidence>
<gene>
    <name evidence="1" type="ORF">EW026_g6964</name>
</gene>
<dbReference type="AlphaFoldDB" id="A0A4S4K9D1"/>
<organism evidence="1 2">
    <name type="scientific">Hermanssonia centrifuga</name>
    <dbReference type="NCBI Taxonomy" id="98765"/>
    <lineage>
        <taxon>Eukaryota</taxon>
        <taxon>Fungi</taxon>
        <taxon>Dikarya</taxon>
        <taxon>Basidiomycota</taxon>
        <taxon>Agaricomycotina</taxon>
        <taxon>Agaricomycetes</taxon>
        <taxon>Polyporales</taxon>
        <taxon>Meruliaceae</taxon>
        <taxon>Hermanssonia</taxon>
    </lineage>
</organism>
<dbReference type="Proteomes" id="UP000309038">
    <property type="component" value="Unassembled WGS sequence"/>
</dbReference>
<comment type="caution">
    <text evidence="1">The sequence shown here is derived from an EMBL/GenBank/DDBJ whole genome shotgun (WGS) entry which is preliminary data.</text>
</comment>